<dbReference type="HOGENOM" id="CLU_3382965_0_0_14"/>
<dbReference type="Proteomes" id="UP000002523">
    <property type="component" value="Chromosome"/>
</dbReference>
<name>Q6YQA0_ONYPE</name>
<keyword evidence="2" id="KW-1185">Reference proteome</keyword>
<gene>
    <name evidence="1" type="ordered locus">PAM_475</name>
</gene>
<evidence type="ECO:0000313" key="1">
    <source>
        <dbReference type="EMBL" id="BAD04560.1"/>
    </source>
</evidence>
<dbReference type="AlphaFoldDB" id="Q6YQA0"/>
<organism evidence="1 2">
    <name type="scientific">Onion yellows phytoplasma (strain OY-M)</name>
    <dbReference type="NCBI Taxonomy" id="262768"/>
    <lineage>
        <taxon>Bacteria</taxon>
        <taxon>Bacillati</taxon>
        <taxon>Mycoplasmatota</taxon>
        <taxon>Mollicutes</taxon>
        <taxon>Acholeplasmatales</taxon>
        <taxon>Acholeplasmataceae</taxon>
        <taxon>Candidatus Phytoplasma</taxon>
        <taxon>16SrI (Aster yellows group)</taxon>
    </lineage>
</organism>
<dbReference type="KEGG" id="poy:PAM_475"/>
<accession>Q6YQA0</accession>
<evidence type="ECO:0000313" key="2">
    <source>
        <dbReference type="Proteomes" id="UP000002523"/>
    </source>
</evidence>
<proteinExistence type="predicted"/>
<reference evidence="1 2" key="1">
    <citation type="journal article" date="2004" name="Nat. Genet.">
        <title>Reductive evolution suggested from the complete genome sequence of a plant-pathogenic phytoplasma.</title>
        <authorList>
            <person name="Oshima K."/>
            <person name="Kakizawa S."/>
            <person name="Nishigawa H."/>
            <person name="Jung H.-Y."/>
            <person name="Wei W."/>
            <person name="Suzuki S."/>
            <person name="Arashida R."/>
            <person name="Nakata D."/>
            <person name="Miyata S."/>
            <person name="Ugaki M."/>
            <person name="Namba S."/>
        </authorList>
    </citation>
    <scope>NUCLEOTIDE SEQUENCE [LARGE SCALE GENOMIC DNA]</scope>
    <source>
        <strain evidence="2">OY-M</strain>
    </source>
</reference>
<sequence>MREGKMKKRLPPLDSLFLVKTIYFVVLKIALKI</sequence>
<protein>
    <submittedName>
        <fullName evidence="1">Uncharacterized protein</fullName>
    </submittedName>
</protein>
<dbReference type="EMBL" id="AP006628">
    <property type="protein sequence ID" value="BAD04560.1"/>
    <property type="molecule type" value="Genomic_DNA"/>
</dbReference>